<reference evidence="2" key="1">
    <citation type="submission" date="2023-07" db="EMBL/GenBank/DDBJ databases">
        <title>A chromosome-level genome assembly of Lolium multiflorum.</title>
        <authorList>
            <person name="Chen Y."/>
            <person name="Copetti D."/>
            <person name="Kolliker R."/>
            <person name="Studer B."/>
        </authorList>
    </citation>
    <scope>NUCLEOTIDE SEQUENCE</scope>
    <source>
        <strain evidence="2">02402/16</strain>
        <tissue evidence="2">Leaf</tissue>
    </source>
</reference>
<dbReference type="Pfam" id="PF14223">
    <property type="entry name" value="Retrotran_gag_2"/>
    <property type="match status" value="2"/>
</dbReference>
<evidence type="ECO:0000313" key="2">
    <source>
        <dbReference type="EMBL" id="KAK1642316.1"/>
    </source>
</evidence>
<dbReference type="PANTHER" id="PTHR47481">
    <property type="match status" value="1"/>
</dbReference>
<gene>
    <name evidence="2" type="ORF">QYE76_060121</name>
</gene>
<dbReference type="Proteomes" id="UP001231189">
    <property type="component" value="Unassembled WGS sequence"/>
</dbReference>
<evidence type="ECO:0000256" key="1">
    <source>
        <dbReference type="SAM" id="MobiDB-lite"/>
    </source>
</evidence>
<dbReference type="CDD" id="cd09272">
    <property type="entry name" value="RNase_HI_RT_Ty1"/>
    <property type="match status" value="1"/>
</dbReference>
<evidence type="ECO:0008006" key="4">
    <source>
        <dbReference type="Google" id="ProtNLM"/>
    </source>
</evidence>
<comment type="caution">
    <text evidence="2">The sequence shown here is derived from an EMBL/GenBank/DDBJ whole genome shotgun (WGS) entry which is preliminary data.</text>
</comment>
<organism evidence="2 3">
    <name type="scientific">Lolium multiflorum</name>
    <name type="common">Italian ryegrass</name>
    <name type="synonym">Lolium perenne subsp. multiflorum</name>
    <dbReference type="NCBI Taxonomy" id="4521"/>
    <lineage>
        <taxon>Eukaryota</taxon>
        <taxon>Viridiplantae</taxon>
        <taxon>Streptophyta</taxon>
        <taxon>Embryophyta</taxon>
        <taxon>Tracheophyta</taxon>
        <taxon>Spermatophyta</taxon>
        <taxon>Magnoliopsida</taxon>
        <taxon>Liliopsida</taxon>
        <taxon>Poales</taxon>
        <taxon>Poaceae</taxon>
        <taxon>BOP clade</taxon>
        <taxon>Pooideae</taxon>
        <taxon>Poodae</taxon>
        <taxon>Poeae</taxon>
        <taxon>Poeae Chloroplast Group 2 (Poeae type)</taxon>
        <taxon>Loliodinae</taxon>
        <taxon>Loliinae</taxon>
        <taxon>Lolium</taxon>
    </lineage>
</organism>
<protein>
    <recommendedName>
        <fullName evidence="4">Retrotransposon Copia-like N-terminal domain-containing protein</fullName>
    </recommendedName>
</protein>
<feature type="region of interest" description="Disordered" evidence="1">
    <location>
        <begin position="258"/>
        <end position="324"/>
    </location>
</feature>
<dbReference type="EMBL" id="JAUUTY010000004">
    <property type="protein sequence ID" value="KAK1642316.1"/>
    <property type="molecule type" value="Genomic_DNA"/>
</dbReference>
<feature type="compositionally biased region" description="Basic residues" evidence="1">
    <location>
        <begin position="626"/>
        <end position="639"/>
    </location>
</feature>
<feature type="region of interest" description="Disordered" evidence="1">
    <location>
        <begin position="620"/>
        <end position="656"/>
    </location>
</feature>
<accession>A0AAD8W3H9</accession>
<sequence length="956" mass="105960">MTPDELIKLEAELKQRESLLQARKDELDRRAAEMGKAVDSNPTPQNPSTYVSSVKTIVAITLDLQDSNYIKWRELFLVALGRYGLTSHVTGSADATPSDTSPTSDWARDDFTVLSWIYGSISPELFGIVISPGSTARQIWDSIANLFHDNKKSRALALDAEFRNTPQGDMSVHDYCAKLKSLADALGDVGEKISDDTLVLTVLRGLNEQYSHLRSFLPYQVPFPTFLQTRSALVLEEAQKKTDAKHAASTALWASGNSVLPNGGNTSHAGGAPPPAGPGGGPPYPRAPSPLQPGVFNNFSRGGGSGGRRGRGGGRGRGRDSNSPWMFNPWTGLPTRAHQLQQQQPSLPSSWQPRWRAPTLGVLGPRPALPPYQAYTATGYQQPSSNMMIAQQPQQQQQLDPALLTALQNLQLPGGQEWVMDSGASSHMASDHDMASSINFNQFLEKEKLKSNGSNFTDWFRHVRIFLNGGNLQYVLDAPLGDPPAETETDEVKNSGIRSSKRFEHHDPHELIKELKTIFETHAAVECYEASKHFFSCMMEEGSSISEHMLVMTGHAKKLSDLGIVIPNRLGINRVLQSLPPSYKNYNMQNMNKEFPELFGMLKAAEIEIKKEHQVLMVNKTTSFKKQGKSKGKNKKSGKKAATPPVKPNSGPKPMLSAIARRRDTGSVMLQVFGGSEERPYQEKERRSEGKIFVAKNGTFLEKEFLTKEVTGRKVELDEIEESLLVDQSSAVPENVPVPPTPATEEANDNDHETSNETATEPRRSTRDRATPDWYDPCLNVMIVDNNDEDPATYQSDPGMEHWTAVKNILKYLKRTKDMFLCYGGDQELVVTSYTDASWNTDHDDSKSQSGYVFILNGAAVSWASSKHGGEILNRIGVHSGFEASSVWMKRFIVELGVVPSALDPFVIYCDNMGAIANAQEPRSHKRLKHIKLRYHSIREYIEDGEVKICKVHTDL</sequence>
<name>A0AAD8W3H9_LOLMU</name>
<evidence type="ECO:0000313" key="3">
    <source>
        <dbReference type="Proteomes" id="UP001231189"/>
    </source>
</evidence>
<feature type="compositionally biased region" description="Pro residues" evidence="1">
    <location>
        <begin position="272"/>
        <end position="291"/>
    </location>
</feature>
<feature type="compositionally biased region" description="Basic and acidic residues" evidence="1">
    <location>
        <begin position="749"/>
        <end position="771"/>
    </location>
</feature>
<feature type="region of interest" description="Disordered" evidence="1">
    <location>
        <begin position="727"/>
        <end position="772"/>
    </location>
</feature>
<proteinExistence type="predicted"/>
<dbReference type="PANTHER" id="PTHR47481:SF41">
    <property type="entry name" value="COPIA-LIKE POLYPROTEIN_RETROTRANSPOSON"/>
    <property type="match status" value="1"/>
</dbReference>
<dbReference type="AlphaFoldDB" id="A0AAD8W3H9"/>
<keyword evidence="3" id="KW-1185">Reference proteome</keyword>
<feature type="compositionally biased region" description="Polar residues" evidence="1">
    <location>
        <begin position="258"/>
        <end position="268"/>
    </location>
</feature>